<accession>A0A1G6CJL8</accession>
<dbReference type="InterPro" id="IPR012902">
    <property type="entry name" value="N_methyl_site"/>
</dbReference>
<sequence length="167" mass="17869">MTSLRPMRQRGLTLVELIIVIVLVGILAATAGPRMFGKAGVEEVTYQGQLMSLLRLQQQRAMQDTIQDCYGVNFSATTVTPVDCGAVVVAERVLTIPSALAVNVASSLPNASNGIRFNSLGCPVSTAHASTPEWCGNAPIEIEIQGVNSRYICIQSQGYIRQGQCTN</sequence>
<reference evidence="3" key="1">
    <citation type="submission" date="2016-10" db="EMBL/GenBank/DDBJ databases">
        <authorList>
            <person name="Varghese N."/>
            <person name="Submissions S."/>
        </authorList>
    </citation>
    <scope>NUCLEOTIDE SEQUENCE [LARGE SCALE GENOMIC DNA]</scope>
    <source>
        <strain evidence="3">CGMCC 1.10824</strain>
    </source>
</reference>
<dbReference type="STRING" id="1159017.SAMN02927930_01258"/>
<name>A0A1G6CJL8_9GAMM</name>
<dbReference type="Gene3D" id="3.30.700.10">
    <property type="entry name" value="Glycoprotein, Type 4 Pilin"/>
    <property type="match status" value="1"/>
</dbReference>
<dbReference type="OrthoDB" id="6238397at2"/>
<keyword evidence="1" id="KW-0812">Transmembrane</keyword>
<dbReference type="PROSITE" id="PS00409">
    <property type="entry name" value="PROKAR_NTER_METHYL"/>
    <property type="match status" value="1"/>
</dbReference>
<keyword evidence="3" id="KW-1185">Reference proteome</keyword>
<organism evidence="2 3">
    <name type="scientific">Pseudidiomarina indica</name>
    <dbReference type="NCBI Taxonomy" id="1159017"/>
    <lineage>
        <taxon>Bacteria</taxon>
        <taxon>Pseudomonadati</taxon>
        <taxon>Pseudomonadota</taxon>
        <taxon>Gammaproteobacteria</taxon>
        <taxon>Alteromonadales</taxon>
        <taxon>Idiomarinaceae</taxon>
        <taxon>Pseudidiomarina</taxon>
    </lineage>
</organism>
<protein>
    <submittedName>
        <fullName evidence="2">Prepilin-type N-terminal cleavage/methylation domain-containing protein</fullName>
    </submittedName>
</protein>
<evidence type="ECO:0000313" key="2">
    <source>
        <dbReference type="EMBL" id="SDB32992.1"/>
    </source>
</evidence>
<keyword evidence="1" id="KW-1133">Transmembrane helix</keyword>
<dbReference type="NCBIfam" id="TIGR02532">
    <property type="entry name" value="IV_pilin_GFxxxE"/>
    <property type="match status" value="1"/>
</dbReference>
<dbReference type="Proteomes" id="UP000199626">
    <property type="component" value="Unassembled WGS sequence"/>
</dbReference>
<dbReference type="Pfam" id="PF07963">
    <property type="entry name" value="N_methyl"/>
    <property type="match status" value="1"/>
</dbReference>
<keyword evidence="1" id="KW-0472">Membrane</keyword>
<feature type="transmembrane region" description="Helical" evidence="1">
    <location>
        <begin position="12"/>
        <end position="32"/>
    </location>
</feature>
<evidence type="ECO:0000313" key="3">
    <source>
        <dbReference type="Proteomes" id="UP000199626"/>
    </source>
</evidence>
<gene>
    <name evidence="2" type="ORF">SAMN02927930_01258</name>
</gene>
<evidence type="ECO:0000256" key="1">
    <source>
        <dbReference type="SAM" id="Phobius"/>
    </source>
</evidence>
<dbReference type="SUPFAM" id="SSF54523">
    <property type="entry name" value="Pili subunits"/>
    <property type="match status" value="1"/>
</dbReference>
<dbReference type="EMBL" id="FMXN01000006">
    <property type="protein sequence ID" value="SDB32992.1"/>
    <property type="molecule type" value="Genomic_DNA"/>
</dbReference>
<dbReference type="RefSeq" id="WP_092592829.1">
    <property type="nucleotide sequence ID" value="NZ_FMXN01000006.1"/>
</dbReference>
<dbReference type="InterPro" id="IPR045584">
    <property type="entry name" value="Pilin-like"/>
</dbReference>
<dbReference type="AlphaFoldDB" id="A0A1G6CJL8"/>
<proteinExistence type="predicted"/>